<sequence>MLAGADGPIAECRVPLPCSSIQTWAGSSSSFGIVALSGSEASSRRSPRGHVTLVDVKGLALNVRSCKLTNARVLDGCLFVVDYRLYLAAADAQGYLTVWNYLAFDSPLRAWQAHTGSAERVIRRPRTPFQCLSCGGDGKARLWDVPRVTEIQAFGIGRDHRRVVTDMACSPAGDAFGATSGEECYLLDIRSNRTLSTIGIRSEACSCAWSEDGSTIAVGGADGVLALFDVRMSGNPFTAVQTFTGRIRRVRWHRDNLLTCGQDAPAGIWRRASQLGNRFVRTKLLDSHQGCLSDVDSFSTDNIVTCGLDRSMKLWSYPAARM</sequence>
<dbReference type="GO" id="GO:0005730">
    <property type="term" value="C:nucleolus"/>
    <property type="evidence" value="ECO:0007669"/>
    <property type="project" value="UniProtKB-SubCell"/>
</dbReference>
<dbReference type="PANTHER" id="PTHR19924:SF26">
    <property type="entry name" value="U3 SMALL NUCLEOLAR RNA-ASSOCIATED PROTEIN 15 HOMOLOG"/>
    <property type="match status" value="1"/>
</dbReference>
<proteinExistence type="predicted"/>
<comment type="caution">
    <text evidence="5">The sequence shown here is derived from an EMBL/GenBank/DDBJ whole genome shotgun (WGS) entry which is preliminary data.</text>
</comment>
<comment type="subcellular location">
    <subcellularLocation>
        <location evidence="1">Nucleus</location>
        <location evidence="1">Nucleolus</location>
    </subcellularLocation>
</comment>
<dbReference type="GO" id="GO:0006364">
    <property type="term" value="P:rRNA processing"/>
    <property type="evidence" value="ECO:0007669"/>
    <property type="project" value="TreeGrafter"/>
</dbReference>
<evidence type="ECO:0000256" key="4">
    <source>
        <dbReference type="ARBA" id="ARBA00023242"/>
    </source>
</evidence>
<dbReference type="PANTHER" id="PTHR19924">
    <property type="entry name" value="UTP15 U3 SMALL NUCLEOLAR RNA-ASSOCIATED PROTEIN 15 FAMILY MEMBER"/>
    <property type="match status" value="1"/>
</dbReference>
<evidence type="ECO:0000313" key="5">
    <source>
        <dbReference type="EMBL" id="KAJ8904226.1"/>
    </source>
</evidence>
<dbReference type="AlphaFoldDB" id="A0AAV8UUJ3"/>
<protein>
    <recommendedName>
        <fullName evidence="7">Peroxin-7</fullName>
    </recommendedName>
</protein>
<keyword evidence="2" id="KW-0853">WD repeat</keyword>
<organism evidence="5 6">
    <name type="scientific">Rhodosorus marinus</name>
    <dbReference type="NCBI Taxonomy" id="101924"/>
    <lineage>
        <taxon>Eukaryota</taxon>
        <taxon>Rhodophyta</taxon>
        <taxon>Stylonematophyceae</taxon>
        <taxon>Stylonematales</taxon>
        <taxon>Stylonemataceae</taxon>
        <taxon>Rhodosorus</taxon>
    </lineage>
</organism>
<evidence type="ECO:0000256" key="2">
    <source>
        <dbReference type="ARBA" id="ARBA00022574"/>
    </source>
</evidence>
<dbReference type="InterPro" id="IPR015943">
    <property type="entry name" value="WD40/YVTN_repeat-like_dom_sf"/>
</dbReference>
<evidence type="ECO:0000256" key="1">
    <source>
        <dbReference type="ARBA" id="ARBA00004604"/>
    </source>
</evidence>
<keyword evidence="6" id="KW-1185">Reference proteome</keyword>
<evidence type="ECO:0008006" key="7">
    <source>
        <dbReference type="Google" id="ProtNLM"/>
    </source>
</evidence>
<dbReference type="GO" id="GO:0045943">
    <property type="term" value="P:positive regulation of transcription by RNA polymerase I"/>
    <property type="evidence" value="ECO:0007669"/>
    <property type="project" value="TreeGrafter"/>
</dbReference>
<dbReference type="EMBL" id="JAMWBK010000006">
    <property type="protein sequence ID" value="KAJ8904226.1"/>
    <property type="molecule type" value="Genomic_DNA"/>
</dbReference>
<keyword evidence="4" id="KW-0539">Nucleus</keyword>
<dbReference type="Proteomes" id="UP001157974">
    <property type="component" value="Unassembled WGS sequence"/>
</dbReference>
<gene>
    <name evidence="5" type="ORF">NDN08_000751</name>
</gene>
<dbReference type="Gene3D" id="2.130.10.10">
    <property type="entry name" value="YVTN repeat-like/Quinoprotein amine dehydrogenase"/>
    <property type="match status" value="1"/>
</dbReference>
<reference evidence="5 6" key="1">
    <citation type="journal article" date="2023" name="Nat. Commun.">
        <title>Origin of minicircular mitochondrial genomes in red algae.</title>
        <authorList>
            <person name="Lee Y."/>
            <person name="Cho C.H."/>
            <person name="Lee Y.M."/>
            <person name="Park S.I."/>
            <person name="Yang J.H."/>
            <person name="West J.A."/>
            <person name="Bhattacharya D."/>
            <person name="Yoon H.S."/>
        </authorList>
    </citation>
    <scope>NUCLEOTIDE SEQUENCE [LARGE SCALE GENOMIC DNA]</scope>
    <source>
        <strain evidence="5 6">CCMP1338</strain>
        <tissue evidence="5">Whole cell</tissue>
    </source>
</reference>
<dbReference type="SUPFAM" id="SSF50978">
    <property type="entry name" value="WD40 repeat-like"/>
    <property type="match status" value="1"/>
</dbReference>
<keyword evidence="3" id="KW-0677">Repeat</keyword>
<dbReference type="InterPro" id="IPR001680">
    <property type="entry name" value="WD40_rpt"/>
</dbReference>
<name>A0AAV8UUJ3_9RHOD</name>
<dbReference type="SMART" id="SM00320">
    <property type="entry name" value="WD40"/>
    <property type="match status" value="4"/>
</dbReference>
<evidence type="ECO:0000256" key="3">
    <source>
        <dbReference type="ARBA" id="ARBA00022737"/>
    </source>
</evidence>
<accession>A0AAV8UUJ3</accession>
<evidence type="ECO:0000313" key="6">
    <source>
        <dbReference type="Proteomes" id="UP001157974"/>
    </source>
</evidence>
<dbReference type="Pfam" id="PF00400">
    <property type="entry name" value="WD40"/>
    <property type="match status" value="2"/>
</dbReference>
<dbReference type="InterPro" id="IPR036322">
    <property type="entry name" value="WD40_repeat_dom_sf"/>
</dbReference>